<gene>
    <name evidence="8" type="ORF">HWN40_09420</name>
</gene>
<protein>
    <recommendedName>
        <fullName evidence="2">precorrin-2 dehydrogenase</fullName>
        <ecNumber evidence="2">1.3.1.76</ecNumber>
    </recommendedName>
</protein>
<dbReference type="KEGG" id="mzi:HWN40_09420"/>
<dbReference type="GO" id="GO:0043115">
    <property type="term" value="F:precorrin-2 dehydrogenase activity"/>
    <property type="evidence" value="ECO:0007669"/>
    <property type="project" value="UniProtKB-EC"/>
</dbReference>
<feature type="domain" description="Siroheme synthase central" evidence="7">
    <location>
        <begin position="127"/>
        <end position="153"/>
    </location>
</feature>
<comment type="catalytic activity">
    <reaction evidence="6">
        <text>precorrin-2 + NAD(+) = sirohydrochlorin + NADH + 2 H(+)</text>
        <dbReference type="Rhea" id="RHEA:15613"/>
        <dbReference type="ChEBI" id="CHEBI:15378"/>
        <dbReference type="ChEBI" id="CHEBI:57540"/>
        <dbReference type="ChEBI" id="CHEBI:57945"/>
        <dbReference type="ChEBI" id="CHEBI:58351"/>
        <dbReference type="ChEBI" id="CHEBI:58827"/>
        <dbReference type="EC" id="1.3.1.76"/>
    </reaction>
</comment>
<dbReference type="GeneID" id="55821893"/>
<keyword evidence="9" id="KW-1185">Reference proteome</keyword>
<dbReference type="PANTHER" id="PTHR35330">
    <property type="entry name" value="SIROHEME BIOSYNTHESIS PROTEIN MET8"/>
    <property type="match status" value="1"/>
</dbReference>
<dbReference type="GO" id="GO:0019354">
    <property type="term" value="P:siroheme biosynthetic process"/>
    <property type="evidence" value="ECO:0007669"/>
    <property type="project" value="UniProtKB-UniPathway"/>
</dbReference>
<dbReference type="InterPro" id="IPR006367">
    <property type="entry name" value="Sirohaem_synthase_N"/>
</dbReference>
<dbReference type="OrthoDB" id="10510at2157"/>
<dbReference type="InterPro" id="IPR036291">
    <property type="entry name" value="NAD(P)-bd_dom_sf"/>
</dbReference>
<evidence type="ECO:0000256" key="5">
    <source>
        <dbReference type="ARBA" id="ARBA00023244"/>
    </source>
</evidence>
<dbReference type="UniPathway" id="UPA00262">
    <property type="reaction ID" value="UER00222"/>
</dbReference>
<dbReference type="SUPFAM" id="SSF51735">
    <property type="entry name" value="NAD(P)-binding Rossmann-fold domains"/>
    <property type="match status" value="1"/>
</dbReference>
<evidence type="ECO:0000256" key="1">
    <source>
        <dbReference type="ARBA" id="ARBA00005010"/>
    </source>
</evidence>
<evidence type="ECO:0000259" key="7">
    <source>
        <dbReference type="Pfam" id="PF14824"/>
    </source>
</evidence>
<proteinExistence type="predicted"/>
<organism evidence="8 9">
    <name type="scientific">Methanolobus zinderi</name>
    <dbReference type="NCBI Taxonomy" id="536044"/>
    <lineage>
        <taxon>Archaea</taxon>
        <taxon>Methanobacteriati</taxon>
        <taxon>Methanobacteriota</taxon>
        <taxon>Stenosarchaea group</taxon>
        <taxon>Methanomicrobia</taxon>
        <taxon>Methanosarcinales</taxon>
        <taxon>Methanosarcinaceae</taxon>
        <taxon>Methanolobus</taxon>
    </lineage>
</organism>
<evidence type="ECO:0000256" key="4">
    <source>
        <dbReference type="ARBA" id="ARBA00023027"/>
    </source>
</evidence>
<dbReference type="EMBL" id="CP058215">
    <property type="protein sequence ID" value="QLC50438.1"/>
    <property type="molecule type" value="Genomic_DNA"/>
</dbReference>
<dbReference type="GO" id="GO:0004325">
    <property type="term" value="F:ferrochelatase activity"/>
    <property type="evidence" value="ECO:0007669"/>
    <property type="project" value="InterPro"/>
</dbReference>
<dbReference type="InterPro" id="IPR028161">
    <property type="entry name" value="Met8-like"/>
</dbReference>
<dbReference type="SUPFAM" id="SSF75615">
    <property type="entry name" value="Siroheme synthase middle domains-like"/>
    <property type="match status" value="1"/>
</dbReference>
<dbReference type="NCBIfam" id="TIGR01470">
    <property type="entry name" value="cysG_Nterm"/>
    <property type="match status" value="1"/>
</dbReference>
<dbReference type="Gene3D" id="3.30.160.110">
    <property type="entry name" value="Siroheme synthase, domain 2"/>
    <property type="match status" value="1"/>
</dbReference>
<name>A0A7D5E8H3_9EURY</name>
<dbReference type="RefSeq" id="WP_176965494.1">
    <property type="nucleotide sequence ID" value="NZ_CP058215.1"/>
</dbReference>
<keyword evidence="5" id="KW-0627">Porphyrin biosynthesis</keyword>
<evidence type="ECO:0000313" key="9">
    <source>
        <dbReference type="Proteomes" id="UP000509594"/>
    </source>
</evidence>
<evidence type="ECO:0000256" key="2">
    <source>
        <dbReference type="ARBA" id="ARBA00012400"/>
    </source>
</evidence>
<dbReference type="PANTHER" id="PTHR35330:SF1">
    <property type="entry name" value="SIROHEME BIOSYNTHESIS PROTEIN MET8"/>
    <property type="match status" value="1"/>
</dbReference>
<accession>A0A7D5E8H3</accession>
<dbReference type="InterPro" id="IPR028281">
    <property type="entry name" value="Sirohaem_synthase_central"/>
</dbReference>
<reference evidence="8 9" key="1">
    <citation type="submission" date="2020-06" db="EMBL/GenBank/DDBJ databases">
        <title>Methanolobus halotolerans sp. nov., isolated from a saline lake Tus in Siberia.</title>
        <authorList>
            <person name="Shen Y."/>
            <person name="Chen S.-C."/>
            <person name="Lai M.-C."/>
            <person name="Huang H.-H."/>
            <person name="Chiu H.-H."/>
            <person name="Tang S.-L."/>
            <person name="Rogozin D.Y."/>
            <person name="Degermendzhy A.G."/>
        </authorList>
    </citation>
    <scope>NUCLEOTIDE SEQUENCE [LARGE SCALE GENOMIC DNA]</scope>
    <source>
        <strain evidence="8 9">DSM 21339</strain>
    </source>
</reference>
<dbReference type="AlphaFoldDB" id="A0A7D5E8H3"/>
<keyword evidence="3" id="KW-0560">Oxidoreductase</keyword>
<dbReference type="Gene3D" id="3.40.50.720">
    <property type="entry name" value="NAD(P)-binding Rossmann-like Domain"/>
    <property type="match status" value="1"/>
</dbReference>
<evidence type="ECO:0000256" key="3">
    <source>
        <dbReference type="ARBA" id="ARBA00023002"/>
    </source>
</evidence>
<keyword evidence="4" id="KW-0520">NAD</keyword>
<sequence length="224" mass="25031">MAPDNPFLPLLIDMTDRKIVIFGGGSVGERKTLLFSRYADVTVISRHFSRAIRDVSGKDNVHLVTADAGKLLDSEIHDLIYGAFLVIPATNQRDINEKISSLARNKNILTNQVDAIGDITVPSVIKRGDLTISISTSGSSPAFSRFVRQKVESVITPEFEGMIKIQENLRLYLKENVPDQKDRKELLWEVLESEDVWSALGESYDKGFNIAQGIVTEKINEKVR</sequence>
<dbReference type="Proteomes" id="UP000509594">
    <property type="component" value="Chromosome"/>
</dbReference>
<dbReference type="Pfam" id="PF13241">
    <property type="entry name" value="NAD_binding_7"/>
    <property type="match status" value="1"/>
</dbReference>
<dbReference type="Pfam" id="PF14824">
    <property type="entry name" value="Sirohm_synth_M"/>
    <property type="match status" value="1"/>
</dbReference>
<dbReference type="EC" id="1.3.1.76" evidence="2"/>
<comment type="pathway">
    <text evidence="1">Porphyrin-containing compound metabolism; siroheme biosynthesis; sirohydrochlorin from precorrin-2: step 1/1.</text>
</comment>
<evidence type="ECO:0000313" key="8">
    <source>
        <dbReference type="EMBL" id="QLC50438.1"/>
    </source>
</evidence>
<evidence type="ECO:0000256" key="6">
    <source>
        <dbReference type="ARBA" id="ARBA00047561"/>
    </source>
</evidence>